<comment type="similarity">
    <text evidence="2">Belongs to the uracil-DNA glycosylase (UDG) superfamily. Type 4 (UDGa) family.</text>
</comment>
<feature type="compositionally biased region" description="Low complexity" evidence="12">
    <location>
        <begin position="60"/>
        <end position="73"/>
    </location>
</feature>
<evidence type="ECO:0000256" key="6">
    <source>
        <dbReference type="ARBA" id="ARBA00022723"/>
    </source>
</evidence>
<dbReference type="GO" id="GO:0051539">
    <property type="term" value="F:4 iron, 4 sulfur cluster binding"/>
    <property type="evidence" value="ECO:0007669"/>
    <property type="project" value="UniProtKB-KW"/>
</dbReference>
<name>A0A1T4YN72_9BACT</name>
<feature type="compositionally biased region" description="Basic and acidic residues" evidence="12">
    <location>
        <begin position="47"/>
        <end position="56"/>
    </location>
</feature>
<comment type="catalytic activity">
    <reaction evidence="1">
        <text>Hydrolyzes single-stranded DNA or mismatched double-stranded DNA and polynucleotides, releasing free uracil.</text>
        <dbReference type="EC" id="3.2.2.27"/>
    </reaction>
</comment>
<dbReference type="AlphaFoldDB" id="A0A1T4YN72"/>
<dbReference type="GO" id="GO:0006281">
    <property type="term" value="P:DNA repair"/>
    <property type="evidence" value="ECO:0007669"/>
    <property type="project" value="UniProtKB-KW"/>
</dbReference>
<evidence type="ECO:0000256" key="4">
    <source>
        <dbReference type="ARBA" id="ARBA00019403"/>
    </source>
</evidence>
<dbReference type="PANTHER" id="PTHR33693:SF1">
    <property type="entry name" value="TYPE-4 URACIL-DNA GLYCOSYLASE"/>
    <property type="match status" value="1"/>
</dbReference>
<reference evidence="15" key="1">
    <citation type="submission" date="2017-02" db="EMBL/GenBank/DDBJ databases">
        <authorList>
            <person name="Varghese N."/>
            <person name="Submissions S."/>
        </authorList>
    </citation>
    <scope>NUCLEOTIDE SEQUENCE [LARGE SCALE GENOMIC DNA]</scope>
    <source>
        <strain evidence="15">ATCC 700200</strain>
    </source>
</reference>
<dbReference type="InterPro" id="IPR051536">
    <property type="entry name" value="UDG_Type-4/5"/>
</dbReference>
<sequence length="324" mass="34842">MSKELATGLLKSYLQQRLTAGQTHVGLRPGALDILLPAKAAAPARLARPEPLRRSAETGFSPSTSETSASFSALKAQAMEPAPQSRMPARETAPVTRMAAASSDASASLIEVTGSTKAEKLAALAALAEQSPEARALGTLRQTMVFAVGSPDAEIMFIGEAPGVEEERQREPFVGPAGQKLTGIIKAMGLDRSGVYISNICKFRPAMENQGNSNRPPTVAEMRACLPYIYTEIAIIQPKVLVALGKTAAEGLGISGPVTRLRGKFYTVQDLPTMVTFHPSYILREEKMADGGVVAKRQVWEDMLQVMEKVGLPISEKQRSYFKR</sequence>
<protein>
    <recommendedName>
        <fullName evidence="4">Type-4 uracil-DNA glycosylase</fullName>
        <ecNumber evidence="3">3.2.2.27</ecNumber>
    </recommendedName>
</protein>
<dbReference type="SUPFAM" id="SSF52141">
    <property type="entry name" value="Uracil-DNA glycosylase-like"/>
    <property type="match status" value="1"/>
</dbReference>
<dbReference type="GO" id="GO:0004844">
    <property type="term" value="F:uracil DNA N-glycosylase activity"/>
    <property type="evidence" value="ECO:0007669"/>
    <property type="project" value="UniProtKB-EC"/>
</dbReference>
<dbReference type="STRING" id="48467.SAMN02745166_03664"/>
<dbReference type="PANTHER" id="PTHR33693">
    <property type="entry name" value="TYPE-5 URACIL-DNA GLYCOSYLASE"/>
    <property type="match status" value="1"/>
</dbReference>
<keyword evidence="8" id="KW-0378">Hydrolase</keyword>
<dbReference type="OrthoDB" id="5290748at2"/>
<dbReference type="EC" id="3.2.2.27" evidence="3"/>
<organism evidence="14 15">
    <name type="scientific">Prosthecobacter debontii</name>
    <dbReference type="NCBI Taxonomy" id="48467"/>
    <lineage>
        <taxon>Bacteria</taxon>
        <taxon>Pseudomonadati</taxon>
        <taxon>Verrucomicrobiota</taxon>
        <taxon>Verrucomicrobiia</taxon>
        <taxon>Verrucomicrobiales</taxon>
        <taxon>Verrucomicrobiaceae</taxon>
        <taxon>Prosthecobacter</taxon>
    </lineage>
</organism>
<keyword evidence="5" id="KW-0004">4Fe-4S</keyword>
<proteinExistence type="inferred from homology"/>
<feature type="region of interest" description="Disordered" evidence="12">
    <location>
        <begin position="44"/>
        <end position="100"/>
    </location>
</feature>
<dbReference type="InterPro" id="IPR036895">
    <property type="entry name" value="Uracil-DNA_glycosylase-like_sf"/>
</dbReference>
<dbReference type="Pfam" id="PF03167">
    <property type="entry name" value="UDG"/>
    <property type="match status" value="1"/>
</dbReference>
<evidence type="ECO:0000256" key="3">
    <source>
        <dbReference type="ARBA" id="ARBA00012030"/>
    </source>
</evidence>
<evidence type="ECO:0000256" key="9">
    <source>
        <dbReference type="ARBA" id="ARBA00023004"/>
    </source>
</evidence>
<keyword evidence="7" id="KW-0227">DNA damage</keyword>
<evidence type="ECO:0000256" key="12">
    <source>
        <dbReference type="SAM" id="MobiDB-lite"/>
    </source>
</evidence>
<gene>
    <name evidence="14" type="ORF">SAMN02745166_03664</name>
</gene>
<dbReference type="GO" id="GO:0046872">
    <property type="term" value="F:metal ion binding"/>
    <property type="evidence" value="ECO:0007669"/>
    <property type="project" value="UniProtKB-KW"/>
</dbReference>
<dbReference type="Gene3D" id="3.40.470.10">
    <property type="entry name" value="Uracil-DNA glycosylase-like domain"/>
    <property type="match status" value="1"/>
</dbReference>
<evidence type="ECO:0000256" key="1">
    <source>
        <dbReference type="ARBA" id="ARBA00001400"/>
    </source>
</evidence>
<evidence type="ECO:0000256" key="7">
    <source>
        <dbReference type="ARBA" id="ARBA00022763"/>
    </source>
</evidence>
<dbReference type="Proteomes" id="UP000190774">
    <property type="component" value="Unassembled WGS sequence"/>
</dbReference>
<dbReference type="InterPro" id="IPR005122">
    <property type="entry name" value="Uracil-DNA_glycosylase-like"/>
</dbReference>
<evidence type="ECO:0000313" key="14">
    <source>
        <dbReference type="EMBL" id="SKB02715.1"/>
    </source>
</evidence>
<evidence type="ECO:0000256" key="8">
    <source>
        <dbReference type="ARBA" id="ARBA00022801"/>
    </source>
</evidence>
<keyword evidence="11" id="KW-0234">DNA repair</keyword>
<dbReference type="RefSeq" id="WP_139373348.1">
    <property type="nucleotide sequence ID" value="NZ_FUYE01000014.1"/>
</dbReference>
<dbReference type="NCBIfam" id="TIGR00758">
    <property type="entry name" value="UDG_fam4"/>
    <property type="match status" value="1"/>
</dbReference>
<dbReference type="InterPro" id="IPR005273">
    <property type="entry name" value="Ura-DNA_glyco_family4"/>
</dbReference>
<dbReference type="SMART" id="SM00987">
    <property type="entry name" value="UreE_C"/>
    <property type="match status" value="1"/>
</dbReference>
<evidence type="ECO:0000256" key="11">
    <source>
        <dbReference type="ARBA" id="ARBA00023204"/>
    </source>
</evidence>
<evidence type="ECO:0000256" key="2">
    <source>
        <dbReference type="ARBA" id="ARBA00006521"/>
    </source>
</evidence>
<keyword evidence="15" id="KW-1185">Reference proteome</keyword>
<evidence type="ECO:0000313" key="15">
    <source>
        <dbReference type="Proteomes" id="UP000190774"/>
    </source>
</evidence>
<keyword evidence="10" id="KW-0411">Iron-sulfur</keyword>
<evidence type="ECO:0000256" key="5">
    <source>
        <dbReference type="ARBA" id="ARBA00022485"/>
    </source>
</evidence>
<keyword evidence="6" id="KW-0479">Metal-binding</keyword>
<dbReference type="CDD" id="cd10030">
    <property type="entry name" value="UDG-F4_TTUDGA_SPO1dp_like"/>
    <property type="match status" value="1"/>
</dbReference>
<dbReference type="EMBL" id="FUYE01000014">
    <property type="protein sequence ID" value="SKB02715.1"/>
    <property type="molecule type" value="Genomic_DNA"/>
</dbReference>
<dbReference type="SMART" id="SM00986">
    <property type="entry name" value="UDG"/>
    <property type="match status" value="1"/>
</dbReference>
<feature type="domain" description="Uracil-DNA glycosylase-like" evidence="13">
    <location>
        <begin position="146"/>
        <end position="301"/>
    </location>
</feature>
<evidence type="ECO:0000259" key="13">
    <source>
        <dbReference type="SMART" id="SM00986"/>
    </source>
</evidence>
<evidence type="ECO:0000256" key="10">
    <source>
        <dbReference type="ARBA" id="ARBA00023014"/>
    </source>
</evidence>
<accession>A0A1T4YN72</accession>
<keyword evidence="9" id="KW-0408">Iron</keyword>